<dbReference type="InterPro" id="IPR022591">
    <property type="entry name" value="TAF1_HAT_dom"/>
</dbReference>
<dbReference type="InterPro" id="IPR040240">
    <property type="entry name" value="TAF1"/>
</dbReference>
<dbReference type="Gene3D" id="1.20.920.10">
    <property type="entry name" value="Bromodomain-like"/>
    <property type="match status" value="1"/>
</dbReference>
<dbReference type="PANTHER" id="PTHR13900:SF0">
    <property type="entry name" value="TRANSCRIPTION INITIATION FACTOR TFIID SUBUNIT 1"/>
    <property type="match status" value="1"/>
</dbReference>
<dbReference type="PROSITE" id="PS50014">
    <property type="entry name" value="BROMODOMAIN_2"/>
    <property type="match status" value="1"/>
</dbReference>
<gene>
    <name evidence="7" type="ORF">PhCBS80983_g03201</name>
</gene>
<dbReference type="InterPro" id="IPR001487">
    <property type="entry name" value="Bromodomain"/>
</dbReference>
<comment type="subcellular location">
    <subcellularLocation>
        <location evidence="1">Nucleus</location>
    </subcellularLocation>
</comment>
<keyword evidence="2 4" id="KW-0103">Bromodomain</keyword>
<evidence type="ECO:0000259" key="6">
    <source>
        <dbReference type="PROSITE" id="PS50014"/>
    </source>
</evidence>
<keyword evidence="3" id="KW-0539">Nucleus</keyword>
<feature type="region of interest" description="Disordered" evidence="5">
    <location>
        <begin position="823"/>
        <end position="870"/>
    </location>
</feature>
<evidence type="ECO:0000256" key="3">
    <source>
        <dbReference type="ARBA" id="ARBA00023242"/>
    </source>
</evidence>
<protein>
    <recommendedName>
        <fullName evidence="6">Bromo domain-containing protein</fullName>
    </recommendedName>
</protein>
<feature type="region of interest" description="Disordered" evidence="5">
    <location>
        <begin position="738"/>
        <end position="763"/>
    </location>
</feature>
<evidence type="ECO:0000256" key="2">
    <source>
        <dbReference type="ARBA" id="ARBA00023117"/>
    </source>
</evidence>
<feature type="domain" description="Bromo" evidence="6">
    <location>
        <begin position="1033"/>
        <end position="1103"/>
    </location>
</feature>
<dbReference type="GO" id="GO:0051123">
    <property type="term" value="P:RNA polymerase II preinitiation complex assembly"/>
    <property type="evidence" value="ECO:0007669"/>
    <property type="project" value="TreeGrafter"/>
</dbReference>
<sequence>MSSLQHMFGNVDEKGKLDADLPEELRETLEDSSDYLSTLLGDLGFDTAGDGTAGGAESVQPNADAIDFSGIGNEDLEEDGVREPYLPQPMLLSTTPYVFVPPSIPATRPSFIDDYEGAKALTQPARIVYDASTLARLFPGYDERVMKFSTMFSAKFVRRARPARKLGRHKVFSRMQPYPVAHDERELFRQRLPPQEVRRPLMIVEPPREPVSVAASIPAASAESSKKEPWEEQLSESLYPIMLERWEDRVMWDEDSAATREGPQPSRSICDAFQFRNYDLDTGEWEDGIQWEDEVPQRQIVRPTFTSPIAIASSSRQPHRRSVVDIYKSRMKRFNISQDRYYEGKSIFGADRVRQTYGPGTLQHAFPAVRLHPQYFKHNLSKKELRSFHRPALRPPLNTPFHFSRVRQLKKKKMKGTDYANIMRTTRDITLKDSARYVLLEYSEEYPPIMMNTGMGSLIYNYYRKIGEKDTTVPDMDVGAPFMLEEVDASPFMGFGDVEPGQSIQAFTNNMFRAPIFRQKASETDFLVIRHTYKGESKYYIREIPILFTVGQTFPLQEVPRPQSRKITHTVKGRLQVATFRYMRRDPHKLLRYEAIVKQFSHFTEPQLRQRLKEFAQFAVKGENTGYWKLKPGISLLGEDEIQRLVTPEMICLQECMQTGQQRLVDIGYSDMGMEDENDEDEATGDIEVQLAPWTTTKNFVLASQNKSMIKLYGPGDPSGRGEAFSFIRASMKEPFLRYGESAEDRQERDRNKPKSSHRFSFAEQQQVYREEIKRIWDAQLASLGATEKPHDEEEHFDIEALSSHQRQLELDEETQRQHEYGYMPDANNRANSPPAFDRSADDRDQYSDAEPDETTSVAESGTSYGQTSKTKRLTIRRLFRNNRGEEEERSEVITDMKIINAYLRQRAIIENQEALQEADANAELERKRKRRRVREHVDQMKENRKGKRRKDEEDNERRGPPVMLKIRNTSTSNLSSAQSGSRSKRGSTAGGFGSQELLIDDYNTHAKSYGRRRAAPEVDLAAHLSRVINDLIAIPEAYEFCRPVSQVHVPDYYVIIKRPRTLEQIRDDVRNYNYKTPAEFMRDLSLVADNCRLYNGALHPLTVIADSLVSRARKALLDAGLDLADPPSTDAAQQQPVVPSDPSPPITIS</sequence>
<reference evidence="7 8" key="1">
    <citation type="journal article" date="2019" name="Sci. Rep.">
        <title>Comparative genomics of chytrid fungi reveal insights into the obligate biotrophic and pathogenic lifestyle of Synchytrium endobioticum.</title>
        <authorList>
            <person name="van de Vossenberg B.T.L.H."/>
            <person name="Warris S."/>
            <person name="Nguyen H.D.T."/>
            <person name="van Gent-Pelzer M.P.E."/>
            <person name="Joly D.L."/>
            <person name="van de Geest H.C."/>
            <person name="Bonants P.J.M."/>
            <person name="Smith D.S."/>
            <person name="Levesque C.A."/>
            <person name="van der Lee T.A.J."/>
        </authorList>
    </citation>
    <scope>NUCLEOTIDE SEQUENCE [LARGE SCALE GENOMIC DNA]</scope>
    <source>
        <strain evidence="7 8">CBS 809.83</strain>
    </source>
</reference>
<accession>A0A507E3Q4</accession>
<keyword evidence="8" id="KW-1185">Reference proteome</keyword>
<feature type="compositionally biased region" description="Basic and acidic residues" evidence="5">
    <location>
        <begin position="936"/>
        <end position="960"/>
    </location>
</feature>
<dbReference type="GO" id="GO:0005669">
    <property type="term" value="C:transcription factor TFIID complex"/>
    <property type="evidence" value="ECO:0007669"/>
    <property type="project" value="InterPro"/>
</dbReference>
<dbReference type="GO" id="GO:0016251">
    <property type="term" value="F:RNA polymerase II general transcription initiation factor activity"/>
    <property type="evidence" value="ECO:0007669"/>
    <property type="project" value="InterPro"/>
</dbReference>
<dbReference type="STRING" id="109895.A0A507E3Q4"/>
<dbReference type="Proteomes" id="UP000318582">
    <property type="component" value="Unassembled WGS sequence"/>
</dbReference>
<feature type="compositionally biased region" description="Polar residues" evidence="5">
    <location>
        <begin position="968"/>
        <end position="982"/>
    </location>
</feature>
<feature type="compositionally biased region" description="Polar residues" evidence="5">
    <location>
        <begin position="855"/>
        <end position="869"/>
    </location>
</feature>
<feature type="compositionally biased region" description="Pro residues" evidence="5">
    <location>
        <begin position="1140"/>
        <end position="1150"/>
    </location>
</feature>
<evidence type="ECO:0000313" key="7">
    <source>
        <dbReference type="EMBL" id="TPX58351.1"/>
    </source>
</evidence>
<dbReference type="PRINTS" id="PR00503">
    <property type="entry name" value="BROMODOMAIN"/>
</dbReference>
<organism evidence="7 8">
    <name type="scientific">Powellomyces hirtus</name>
    <dbReference type="NCBI Taxonomy" id="109895"/>
    <lineage>
        <taxon>Eukaryota</taxon>
        <taxon>Fungi</taxon>
        <taxon>Fungi incertae sedis</taxon>
        <taxon>Chytridiomycota</taxon>
        <taxon>Chytridiomycota incertae sedis</taxon>
        <taxon>Chytridiomycetes</taxon>
        <taxon>Spizellomycetales</taxon>
        <taxon>Powellomycetaceae</taxon>
        <taxon>Powellomyces</taxon>
    </lineage>
</organism>
<evidence type="ECO:0000256" key="4">
    <source>
        <dbReference type="PROSITE-ProRule" id="PRU00035"/>
    </source>
</evidence>
<evidence type="ECO:0000313" key="8">
    <source>
        <dbReference type="Proteomes" id="UP000318582"/>
    </source>
</evidence>
<feature type="compositionally biased region" description="Basic and acidic residues" evidence="5">
    <location>
        <begin position="738"/>
        <end position="753"/>
    </location>
</feature>
<dbReference type="GO" id="GO:0017025">
    <property type="term" value="F:TBP-class protein binding"/>
    <property type="evidence" value="ECO:0007669"/>
    <property type="project" value="InterPro"/>
</dbReference>
<dbReference type="Pfam" id="PF12157">
    <property type="entry name" value="DUF3591"/>
    <property type="match status" value="1"/>
</dbReference>
<dbReference type="AlphaFoldDB" id="A0A507E3Q4"/>
<feature type="region of interest" description="Disordered" evidence="5">
    <location>
        <begin position="918"/>
        <end position="993"/>
    </location>
</feature>
<dbReference type="Pfam" id="PF00439">
    <property type="entry name" value="Bromodomain"/>
    <property type="match status" value="1"/>
</dbReference>
<comment type="caution">
    <text evidence="7">The sequence shown here is derived from an EMBL/GenBank/DDBJ whole genome shotgun (WGS) entry which is preliminary data.</text>
</comment>
<proteinExistence type="predicted"/>
<dbReference type="PANTHER" id="PTHR13900">
    <property type="entry name" value="TRANSCRIPTION INITIATION FACTOR TFIID"/>
    <property type="match status" value="1"/>
</dbReference>
<dbReference type="EMBL" id="QEAQ01000037">
    <property type="protein sequence ID" value="TPX58351.1"/>
    <property type="molecule type" value="Genomic_DNA"/>
</dbReference>
<dbReference type="GO" id="GO:0004402">
    <property type="term" value="F:histone acetyltransferase activity"/>
    <property type="evidence" value="ECO:0007669"/>
    <property type="project" value="InterPro"/>
</dbReference>
<evidence type="ECO:0000256" key="1">
    <source>
        <dbReference type="ARBA" id="ARBA00004123"/>
    </source>
</evidence>
<feature type="region of interest" description="Disordered" evidence="5">
    <location>
        <begin position="1126"/>
        <end position="1150"/>
    </location>
</feature>
<dbReference type="SUPFAM" id="SSF47370">
    <property type="entry name" value="Bromodomain"/>
    <property type="match status" value="1"/>
</dbReference>
<dbReference type="InterPro" id="IPR036427">
    <property type="entry name" value="Bromodomain-like_sf"/>
</dbReference>
<dbReference type="SMART" id="SM00297">
    <property type="entry name" value="BROMO"/>
    <property type="match status" value="1"/>
</dbReference>
<name>A0A507E3Q4_9FUNG</name>
<evidence type="ECO:0000256" key="5">
    <source>
        <dbReference type="SAM" id="MobiDB-lite"/>
    </source>
</evidence>